<keyword evidence="13" id="KW-1185">Reference proteome</keyword>
<sequence length="269" mass="30594">MKASKTNRKKNTKNRRRQDLVTPTRARRKRLSGWLIGSFITSVSVVAIYAVGNTANKAVTEITDRPISAVEIEAAMEHVSESELQSLMQPMIGQRFLGTDLTQLKANIEQHPWIAQANLSRRWPDRLHIALQEETAIARWRDTGFLNHAGKEIVLGDNQSLMYLPKLSGPKESQLEVAKQFVEINRTLQPMGLSVNEMILSEDLSWQIELSNGLFIKLGRDQLQNKMERFSTVFESTLKPRLAEIQSVDLRYRNGVAVKWIKQEISSAN</sequence>
<dbReference type="EMBL" id="BAABLX010000007">
    <property type="protein sequence ID" value="GAA4933694.1"/>
    <property type="molecule type" value="Genomic_DNA"/>
</dbReference>
<dbReference type="InterPro" id="IPR026579">
    <property type="entry name" value="FtsQ"/>
</dbReference>
<accession>A0AAV3TYQ0</accession>
<comment type="function">
    <text evidence="9">Essential cell division protein. May link together the upstream cell division proteins, which are predominantly cytoplasmic, with the downstream cell division proteins, which are predominantly periplasmic. May control correct divisome assembly.</text>
</comment>
<reference evidence="13" key="1">
    <citation type="journal article" date="2019" name="Int. J. Syst. Evol. Microbiol.">
        <title>The Global Catalogue of Microorganisms (GCM) 10K type strain sequencing project: providing services to taxonomists for standard genome sequencing and annotation.</title>
        <authorList>
            <consortium name="The Broad Institute Genomics Platform"/>
            <consortium name="The Broad Institute Genome Sequencing Center for Infectious Disease"/>
            <person name="Wu L."/>
            <person name="Ma J."/>
        </authorList>
    </citation>
    <scope>NUCLEOTIDE SEQUENCE [LARGE SCALE GENOMIC DNA]</scope>
    <source>
        <strain evidence="13">JCM 19134</strain>
    </source>
</reference>
<comment type="similarity">
    <text evidence="9">Belongs to the FtsQ/DivIB family. FtsQ subfamily.</text>
</comment>
<evidence type="ECO:0000313" key="12">
    <source>
        <dbReference type="EMBL" id="GAA4933694.1"/>
    </source>
</evidence>
<comment type="subunit">
    <text evidence="9">Part of a complex composed of FtsB, FtsL and FtsQ.</text>
</comment>
<keyword evidence="4 9" id="KW-0132">Cell division</keyword>
<organism evidence="12 13">
    <name type="scientific">Halioxenophilus aromaticivorans</name>
    <dbReference type="NCBI Taxonomy" id="1306992"/>
    <lineage>
        <taxon>Bacteria</taxon>
        <taxon>Pseudomonadati</taxon>
        <taxon>Pseudomonadota</taxon>
        <taxon>Gammaproteobacteria</taxon>
        <taxon>Alteromonadales</taxon>
        <taxon>Alteromonadaceae</taxon>
        <taxon>Halioxenophilus</taxon>
    </lineage>
</organism>
<gene>
    <name evidence="9" type="primary">ftsQ</name>
    <name evidence="12" type="ORF">GCM10025791_07990</name>
</gene>
<dbReference type="Pfam" id="PF03799">
    <property type="entry name" value="FtsQ_DivIB_C"/>
    <property type="match status" value="1"/>
</dbReference>
<dbReference type="PANTHER" id="PTHR35851">
    <property type="entry name" value="CELL DIVISION PROTEIN FTSQ"/>
    <property type="match status" value="1"/>
</dbReference>
<evidence type="ECO:0000256" key="5">
    <source>
        <dbReference type="ARBA" id="ARBA00022692"/>
    </source>
</evidence>
<evidence type="ECO:0000256" key="8">
    <source>
        <dbReference type="ARBA" id="ARBA00023306"/>
    </source>
</evidence>
<proteinExistence type="inferred from homology"/>
<evidence type="ECO:0000256" key="4">
    <source>
        <dbReference type="ARBA" id="ARBA00022618"/>
    </source>
</evidence>
<evidence type="ECO:0000259" key="11">
    <source>
        <dbReference type="PROSITE" id="PS51779"/>
    </source>
</evidence>
<dbReference type="Gene3D" id="3.10.20.310">
    <property type="entry name" value="membrane protein fhac"/>
    <property type="match status" value="1"/>
</dbReference>
<dbReference type="InterPro" id="IPR045335">
    <property type="entry name" value="FtsQ_C_sf"/>
</dbReference>
<dbReference type="InterPro" id="IPR013685">
    <property type="entry name" value="POTRA_FtsQ_type"/>
</dbReference>
<evidence type="ECO:0000256" key="7">
    <source>
        <dbReference type="ARBA" id="ARBA00023136"/>
    </source>
</evidence>
<evidence type="ECO:0000256" key="6">
    <source>
        <dbReference type="ARBA" id="ARBA00022989"/>
    </source>
</evidence>
<dbReference type="AlphaFoldDB" id="A0AAV3TYQ0"/>
<dbReference type="Pfam" id="PF08478">
    <property type="entry name" value="POTRA_1"/>
    <property type="match status" value="1"/>
</dbReference>
<keyword evidence="3 9" id="KW-0997">Cell inner membrane</keyword>
<dbReference type="GO" id="GO:0005886">
    <property type="term" value="C:plasma membrane"/>
    <property type="evidence" value="ECO:0007669"/>
    <property type="project" value="UniProtKB-SubCell"/>
</dbReference>
<evidence type="ECO:0000256" key="9">
    <source>
        <dbReference type="HAMAP-Rule" id="MF_00911"/>
    </source>
</evidence>
<feature type="transmembrane region" description="Helical" evidence="9">
    <location>
        <begin position="31"/>
        <end position="52"/>
    </location>
</feature>
<evidence type="ECO:0000256" key="1">
    <source>
        <dbReference type="ARBA" id="ARBA00004370"/>
    </source>
</evidence>
<keyword evidence="5 9" id="KW-0812">Transmembrane</keyword>
<name>A0AAV3TYQ0_9ALTE</name>
<dbReference type="Gene3D" id="3.40.50.11690">
    <property type="entry name" value="Cell division protein FtsQ/DivIB"/>
    <property type="match status" value="1"/>
</dbReference>
<evidence type="ECO:0000313" key="13">
    <source>
        <dbReference type="Proteomes" id="UP001409585"/>
    </source>
</evidence>
<feature type="compositionally biased region" description="Basic residues" evidence="10">
    <location>
        <begin position="1"/>
        <end position="16"/>
    </location>
</feature>
<keyword evidence="8 9" id="KW-0131">Cell cycle</keyword>
<feature type="domain" description="POTRA" evidence="11">
    <location>
        <begin position="65"/>
        <end position="134"/>
    </location>
</feature>
<dbReference type="PANTHER" id="PTHR35851:SF1">
    <property type="entry name" value="CELL DIVISION PROTEIN FTSQ"/>
    <property type="match status" value="1"/>
</dbReference>
<protein>
    <recommendedName>
        <fullName evidence="9">Cell division protein FtsQ</fullName>
    </recommendedName>
</protein>
<evidence type="ECO:0000256" key="10">
    <source>
        <dbReference type="SAM" id="MobiDB-lite"/>
    </source>
</evidence>
<dbReference type="InterPro" id="IPR034746">
    <property type="entry name" value="POTRA"/>
</dbReference>
<dbReference type="GO" id="GO:0043093">
    <property type="term" value="P:FtsZ-dependent cytokinesis"/>
    <property type="evidence" value="ECO:0007669"/>
    <property type="project" value="UniProtKB-UniRule"/>
</dbReference>
<dbReference type="GO" id="GO:0032153">
    <property type="term" value="C:cell division site"/>
    <property type="evidence" value="ECO:0007669"/>
    <property type="project" value="UniProtKB-UniRule"/>
</dbReference>
<evidence type="ECO:0000256" key="3">
    <source>
        <dbReference type="ARBA" id="ARBA00022519"/>
    </source>
</evidence>
<dbReference type="InterPro" id="IPR005548">
    <property type="entry name" value="Cell_div_FtsQ/DivIB_C"/>
</dbReference>
<evidence type="ECO:0000256" key="2">
    <source>
        <dbReference type="ARBA" id="ARBA00022475"/>
    </source>
</evidence>
<dbReference type="PROSITE" id="PS51779">
    <property type="entry name" value="POTRA"/>
    <property type="match status" value="1"/>
</dbReference>
<comment type="subcellular location">
    <subcellularLocation>
        <location evidence="9">Cell inner membrane</location>
        <topology evidence="9">Single-pass type II membrane protein</topology>
    </subcellularLocation>
    <subcellularLocation>
        <location evidence="1">Membrane</location>
    </subcellularLocation>
    <text evidence="9">Localizes to the division septum.</text>
</comment>
<dbReference type="GO" id="GO:0090529">
    <property type="term" value="P:cell septum assembly"/>
    <property type="evidence" value="ECO:0007669"/>
    <property type="project" value="InterPro"/>
</dbReference>
<keyword evidence="7 9" id="KW-0472">Membrane</keyword>
<dbReference type="HAMAP" id="MF_00911">
    <property type="entry name" value="FtsQ_subfam"/>
    <property type="match status" value="1"/>
</dbReference>
<keyword evidence="6 9" id="KW-1133">Transmembrane helix</keyword>
<keyword evidence="2 9" id="KW-1003">Cell membrane</keyword>
<comment type="caution">
    <text evidence="12">The sequence shown here is derived from an EMBL/GenBank/DDBJ whole genome shotgun (WGS) entry which is preliminary data.</text>
</comment>
<dbReference type="RefSeq" id="WP_345417407.1">
    <property type="nucleotide sequence ID" value="NZ_AP031496.1"/>
</dbReference>
<feature type="region of interest" description="Disordered" evidence="10">
    <location>
        <begin position="1"/>
        <end position="23"/>
    </location>
</feature>
<dbReference type="Proteomes" id="UP001409585">
    <property type="component" value="Unassembled WGS sequence"/>
</dbReference>